<dbReference type="PANTHER" id="PTHR30061">
    <property type="entry name" value="MALTOSE-BINDING PERIPLASMIC PROTEIN"/>
    <property type="match status" value="1"/>
</dbReference>
<protein>
    <submittedName>
        <fullName evidence="5">Multiple sugar transport system substrate-binding protein</fullName>
    </submittedName>
</protein>
<accession>A0A1H9YNT3</accession>
<dbReference type="SUPFAM" id="SSF53850">
    <property type="entry name" value="Periplasmic binding protein-like II"/>
    <property type="match status" value="1"/>
</dbReference>
<dbReference type="PROSITE" id="PS51257">
    <property type="entry name" value="PROKAR_LIPOPROTEIN"/>
    <property type="match status" value="1"/>
</dbReference>
<dbReference type="GO" id="GO:0042956">
    <property type="term" value="P:maltodextrin transmembrane transport"/>
    <property type="evidence" value="ECO:0007669"/>
    <property type="project" value="TreeGrafter"/>
</dbReference>
<proteinExistence type="inferred from homology"/>
<evidence type="ECO:0000313" key="5">
    <source>
        <dbReference type="EMBL" id="SES70786.1"/>
    </source>
</evidence>
<organism evidence="5 6">
    <name type="scientific">Anaerobranca gottschalkii DSM 13577</name>
    <dbReference type="NCBI Taxonomy" id="1120990"/>
    <lineage>
        <taxon>Bacteria</taxon>
        <taxon>Bacillati</taxon>
        <taxon>Bacillota</taxon>
        <taxon>Clostridia</taxon>
        <taxon>Eubacteriales</taxon>
        <taxon>Proteinivoracaceae</taxon>
        <taxon>Anaerobranca</taxon>
    </lineage>
</organism>
<gene>
    <name evidence="5" type="ORF">SAMN03080614_100439</name>
</gene>
<keyword evidence="3 4" id="KW-0732">Signal</keyword>
<dbReference type="OrthoDB" id="9795467at2"/>
<dbReference type="Gene3D" id="3.40.190.10">
    <property type="entry name" value="Periplasmic binding protein-like II"/>
    <property type="match status" value="1"/>
</dbReference>
<dbReference type="PANTHER" id="PTHR30061:SF50">
    <property type="entry name" value="MALTOSE_MALTODEXTRIN-BINDING PERIPLASMIC PROTEIN"/>
    <property type="match status" value="1"/>
</dbReference>
<dbReference type="GO" id="GO:0055052">
    <property type="term" value="C:ATP-binding cassette (ABC) transporter complex, substrate-binding subunit-containing"/>
    <property type="evidence" value="ECO:0007669"/>
    <property type="project" value="TreeGrafter"/>
</dbReference>
<dbReference type="AlphaFoldDB" id="A0A1H9YNT3"/>
<keyword evidence="6" id="KW-1185">Reference proteome</keyword>
<dbReference type="InterPro" id="IPR006059">
    <property type="entry name" value="SBP"/>
</dbReference>
<evidence type="ECO:0000256" key="3">
    <source>
        <dbReference type="ARBA" id="ARBA00022729"/>
    </source>
</evidence>
<keyword evidence="5" id="KW-0762">Sugar transport</keyword>
<dbReference type="GO" id="GO:1901982">
    <property type="term" value="F:maltose binding"/>
    <property type="evidence" value="ECO:0007669"/>
    <property type="project" value="TreeGrafter"/>
</dbReference>
<feature type="signal peptide" evidence="4">
    <location>
        <begin position="1"/>
        <end position="26"/>
    </location>
</feature>
<name>A0A1H9YNT3_9FIRM</name>
<dbReference type="GO" id="GO:0015768">
    <property type="term" value="P:maltose transport"/>
    <property type="evidence" value="ECO:0007669"/>
    <property type="project" value="TreeGrafter"/>
</dbReference>
<dbReference type="STRING" id="1120990.SAMN03080614_100439"/>
<dbReference type="Proteomes" id="UP000243819">
    <property type="component" value="Unassembled WGS sequence"/>
</dbReference>
<sequence>MKKFLVFLISTFIVVGLLSGCGSSDANNTDDLSGKTIVVGRWGGNDAETAAFNKMVAEFTKKTGIKVEQRIYSDYNMELQVELIGGTAPDVFYVDAYMAPFFIEQGVLLELDYDEFELDKFYQPLTNAFIKDGKVYAVSKDYSTLALYYNKKYVNAEEIPDTLEELWTSDFLTNLKAKLPSGMAAMTYNQDLARKMFIAQGGGVSIVRDEIYSNLSDPKIVENLTPLFEAAKEGKLVTPQDLGVGWNGDAFGNEKTAMMIEGNWVLGFLEQNFPEVEFGVIEVPTFRGEKGTMVFTVGYGIYSKSKEVEAAKEFIKFATGTEGMAIWTKGAGVLPSRADVAEAIGVMDDQRKVPHILGAEYATPWQKGTTLDTINNEFRNYIPSVVKGERTLAEALKIAEEEANKIIRQN</sequence>
<dbReference type="RefSeq" id="WP_091348673.1">
    <property type="nucleotide sequence ID" value="NZ_FOIF01000004.1"/>
</dbReference>
<dbReference type="Pfam" id="PF13416">
    <property type="entry name" value="SBP_bac_8"/>
    <property type="match status" value="1"/>
</dbReference>
<evidence type="ECO:0000313" key="6">
    <source>
        <dbReference type="Proteomes" id="UP000243819"/>
    </source>
</evidence>
<keyword evidence="2" id="KW-0813">Transport</keyword>
<dbReference type="EMBL" id="FOIF01000004">
    <property type="protein sequence ID" value="SES70786.1"/>
    <property type="molecule type" value="Genomic_DNA"/>
</dbReference>
<evidence type="ECO:0000256" key="2">
    <source>
        <dbReference type="ARBA" id="ARBA00022448"/>
    </source>
</evidence>
<evidence type="ECO:0000256" key="4">
    <source>
        <dbReference type="SAM" id="SignalP"/>
    </source>
</evidence>
<comment type="similarity">
    <text evidence="1">Belongs to the bacterial solute-binding protein 1 family.</text>
</comment>
<reference evidence="6" key="1">
    <citation type="submission" date="2016-10" db="EMBL/GenBank/DDBJ databases">
        <authorList>
            <person name="Varghese N."/>
            <person name="Submissions S."/>
        </authorList>
    </citation>
    <scope>NUCLEOTIDE SEQUENCE [LARGE SCALE GENOMIC DNA]</scope>
    <source>
        <strain evidence="6">DSM 13577</strain>
    </source>
</reference>
<evidence type="ECO:0000256" key="1">
    <source>
        <dbReference type="ARBA" id="ARBA00008520"/>
    </source>
</evidence>
<feature type="chain" id="PRO_5017405497" evidence="4">
    <location>
        <begin position="27"/>
        <end position="410"/>
    </location>
</feature>